<dbReference type="Pfam" id="PF01753">
    <property type="entry name" value="zf-MYND"/>
    <property type="match status" value="1"/>
</dbReference>
<keyword evidence="2 4" id="KW-0863">Zinc-finger</keyword>
<feature type="domain" description="MYND-type" evidence="5">
    <location>
        <begin position="502"/>
        <end position="544"/>
    </location>
</feature>
<gene>
    <name evidence="6" type="ORF">Hypma_010954</name>
</gene>
<evidence type="ECO:0000259" key="5">
    <source>
        <dbReference type="PROSITE" id="PS50865"/>
    </source>
</evidence>
<accession>A0A369JQT5</accession>
<sequence>MAALVKSSDNSTELLMSMPQLQDFLRVKGMATRSLPAASYDDARKFDERQAPVPWENLSGEIKILAKRAAAGSLEGLQVLVAWMQLNKITARQESLLPILYGYLDKEAPSKYEGLTKSEVRSVKCAAAALDGVLESFLWLPTIDSIDNSLTLWYFDHSWPAIWKWITYLYFGIYSNGLFRGIPKPLVEGSDDHRTVLTIRRLISVVFREDKPIYDTMLDTPGFFLLLADIWVRLSETRSGAVYSTEVCLAITCTLIRIIHDFNQARTFVEALDGDLSRLASLLLSNVRMAVDGRERALPTILPLVSFLTSMSVFIPELGNALLSQHSMVEVTRAFAYCAAGPTISPENEAGGPGYLVRSCVWSCLMYISATSKVSDGFTWITQAIRSRLIPSMLMSAALPRGPGLPRSLRIPTGPNHASSESIELEQLRMIETLSMYVVYRSVLKELERALDDPQIPILESRVPRDSAFWPAWANFRSLVSERISVRRNFDKTGKYSQQCAALECGKLETTKYFKLCSACQISVYCSKLCQTRDWKSGRHRAYCERVRKDRAEGKASPVSNHDHIFIKYNATFEIRKHRFSILRARDALFAETGSRDYVIYVDYTVCPLSIIVDIPESFPSSIRRAFLQRTPEDGEYPLINIIVSVPHGKTQQATVMSSDVAEYNNKWLAVILEGEDRSITFGDATLPDDGVVGRADRLEGREGYAIEDSASFELLWGFLRD</sequence>
<protein>
    <recommendedName>
        <fullName evidence="5">MYND-type domain-containing protein</fullName>
    </recommendedName>
</protein>
<dbReference type="Proteomes" id="UP000076154">
    <property type="component" value="Unassembled WGS sequence"/>
</dbReference>
<dbReference type="AlphaFoldDB" id="A0A369JQT5"/>
<dbReference type="OrthoDB" id="2955081at2759"/>
<keyword evidence="1" id="KW-0479">Metal-binding</keyword>
<comment type="caution">
    <text evidence="6">The sequence shown here is derived from an EMBL/GenBank/DDBJ whole genome shotgun (WGS) entry which is preliminary data.</text>
</comment>
<dbReference type="Gene3D" id="6.10.140.2220">
    <property type="match status" value="1"/>
</dbReference>
<organism evidence="6 7">
    <name type="scientific">Hypsizygus marmoreus</name>
    <name type="common">White beech mushroom</name>
    <name type="synonym">Agaricus marmoreus</name>
    <dbReference type="NCBI Taxonomy" id="39966"/>
    <lineage>
        <taxon>Eukaryota</taxon>
        <taxon>Fungi</taxon>
        <taxon>Dikarya</taxon>
        <taxon>Basidiomycota</taxon>
        <taxon>Agaricomycotina</taxon>
        <taxon>Agaricomycetes</taxon>
        <taxon>Agaricomycetidae</taxon>
        <taxon>Agaricales</taxon>
        <taxon>Tricholomatineae</taxon>
        <taxon>Lyophyllaceae</taxon>
        <taxon>Hypsizygus</taxon>
    </lineage>
</organism>
<keyword evidence="7" id="KW-1185">Reference proteome</keyword>
<dbReference type="SUPFAM" id="SSF144232">
    <property type="entry name" value="HIT/MYND zinc finger-like"/>
    <property type="match status" value="1"/>
</dbReference>
<evidence type="ECO:0000256" key="4">
    <source>
        <dbReference type="PROSITE-ProRule" id="PRU00134"/>
    </source>
</evidence>
<evidence type="ECO:0000256" key="1">
    <source>
        <dbReference type="ARBA" id="ARBA00022723"/>
    </source>
</evidence>
<dbReference type="InterPro" id="IPR002893">
    <property type="entry name" value="Znf_MYND"/>
</dbReference>
<evidence type="ECO:0000256" key="2">
    <source>
        <dbReference type="ARBA" id="ARBA00022771"/>
    </source>
</evidence>
<evidence type="ECO:0000313" key="6">
    <source>
        <dbReference type="EMBL" id="RDB21724.1"/>
    </source>
</evidence>
<name>A0A369JQT5_HYPMA</name>
<dbReference type="GO" id="GO:0008270">
    <property type="term" value="F:zinc ion binding"/>
    <property type="evidence" value="ECO:0007669"/>
    <property type="project" value="UniProtKB-KW"/>
</dbReference>
<dbReference type="EMBL" id="LUEZ02000053">
    <property type="protein sequence ID" value="RDB21724.1"/>
    <property type="molecule type" value="Genomic_DNA"/>
</dbReference>
<dbReference type="STRING" id="39966.A0A369JQT5"/>
<dbReference type="PROSITE" id="PS50865">
    <property type="entry name" value="ZF_MYND_2"/>
    <property type="match status" value="1"/>
</dbReference>
<dbReference type="InParanoid" id="A0A369JQT5"/>
<keyword evidence="3" id="KW-0862">Zinc</keyword>
<evidence type="ECO:0000256" key="3">
    <source>
        <dbReference type="ARBA" id="ARBA00022833"/>
    </source>
</evidence>
<proteinExistence type="predicted"/>
<evidence type="ECO:0000313" key="7">
    <source>
        <dbReference type="Proteomes" id="UP000076154"/>
    </source>
</evidence>
<reference evidence="6" key="1">
    <citation type="submission" date="2018-04" db="EMBL/GenBank/DDBJ databases">
        <title>Whole genome sequencing of Hypsizygus marmoreus.</title>
        <authorList>
            <person name="Choi I.-G."/>
            <person name="Min B."/>
            <person name="Kim J.-G."/>
            <person name="Kim S."/>
            <person name="Oh Y.-L."/>
            <person name="Kong W.-S."/>
            <person name="Park H."/>
            <person name="Jeong J."/>
            <person name="Song E.-S."/>
        </authorList>
    </citation>
    <scope>NUCLEOTIDE SEQUENCE [LARGE SCALE GENOMIC DNA]</scope>
    <source>
        <strain evidence="6">51987-8</strain>
    </source>
</reference>